<dbReference type="STRING" id="321763.SAMN04488692_10826"/>
<dbReference type="InterPro" id="IPR019480">
    <property type="entry name" value="Dihydroorotate_DH_Fe-S-bd"/>
</dbReference>
<dbReference type="PRINTS" id="PR00410">
    <property type="entry name" value="PHEHYDRXLASE"/>
</dbReference>
<dbReference type="PROSITE" id="PS51384">
    <property type="entry name" value="FAD_FR"/>
    <property type="match status" value="1"/>
</dbReference>
<evidence type="ECO:0000313" key="12">
    <source>
        <dbReference type="EMBL" id="SDL71943.1"/>
    </source>
</evidence>
<dbReference type="InterPro" id="IPR037117">
    <property type="entry name" value="Dihydroorotate_DH_ele_sf"/>
</dbReference>
<dbReference type="GO" id="GO:0016491">
    <property type="term" value="F:oxidoreductase activity"/>
    <property type="evidence" value="ECO:0007669"/>
    <property type="project" value="InterPro"/>
</dbReference>
<feature type="domain" description="FAD-binding FR-type" evidence="11">
    <location>
        <begin position="10"/>
        <end position="108"/>
    </location>
</feature>
<dbReference type="CDD" id="cd06221">
    <property type="entry name" value="sulfite_reductase_like"/>
    <property type="match status" value="1"/>
</dbReference>
<dbReference type="Pfam" id="PF00175">
    <property type="entry name" value="NAD_binding_1"/>
    <property type="match status" value="1"/>
</dbReference>
<dbReference type="RefSeq" id="WP_089759518.1">
    <property type="nucleotide sequence ID" value="NZ_FNGO01000008.1"/>
</dbReference>
<evidence type="ECO:0000256" key="3">
    <source>
        <dbReference type="ARBA" id="ARBA00022714"/>
    </source>
</evidence>
<dbReference type="PIRSF" id="PIRSF006816">
    <property type="entry name" value="Cyc3_hyd_g"/>
    <property type="match status" value="1"/>
</dbReference>
<sequence>MNEKLHKDPHVPKKAVVKDIKGENPDTCRLKVTSPAGEKPFGFQPGQCAMLSIPPRGEAIFSISSSPSAGDYLELTIKKVGRVTEYLHELQTGDELGIRGPYGNSFPTEELENNDLLLAGGGIGLAPLRSLVNTCLSEREKYGRIDIVYGACSPEEFIHVEDLQNNWPEYDDLDVHLTVDEECPGWDGRVGFVPDCVQDLEITQQMKAVICGPPIMIKITADKLMNAGLEAADIITTLEMKMKCGIGKCGRCNIGDKYVCRDGPVFDYSELSALPDEF</sequence>
<keyword evidence="5" id="KW-0274">FAD</keyword>
<dbReference type="GO" id="GO:0006221">
    <property type="term" value="P:pyrimidine nucleotide biosynthetic process"/>
    <property type="evidence" value="ECO:0007669"/>
    <property type="project" value="InterPro"/>
</dbReference>
<evidence type="ECO:0000256" key="4">
    <source>
        <dbReference type="ARBA" id="ARBA00022723"/>
    </source>
</evidence>
<dbReference type="InterPro" id="IPR017927">
    <property type="entry name" value="FAD-bd_FR_type"/>
</dbReference>
<evidence type="ECO:0000256" key="6">
    <source>
        <dbReference type="ARBA" id="ARBA00022982"/>
    </source>
</evidence>
<dbReference type="Gene3D" id="3.40.50.80">
    <property type="entry name" value="Nucleotide-binding domain of ferredoxin-NADP reductase (FNR) module"/>
    <property type="match status" value="1"/>
</dbReference>
<dbReference type="GO" id="GO:0051537">
    <property type="term" value="F:2 iron, 2 sulfur cluster binding"/>
    <property type="evidence" value="ECO:0007669"/>
    <property type="project" value="UniProtKB-KW"/>
</dbReference>
<dbReference type="Pfam" id="PF10418">
    <property type="entry name" value="DHODB_Fe-S_bind"/>
    <property type="match status" value="1"/>
</dbReference>
<keyword evidence="13" id="KW-1185">Reference proteome</keyword>
<keyword evidence="6" id="KW-0249">Electron transport</keyword>
<evidence type="ECO:0000256" key="9">
    <source>
        <dbReference type="ARBA" id="ARBA00034078"/>
    </source>
</evidence>
<proteinExistence type="predicted"/>
<dbReference type="SUPFAM" id="SSF63380">
    <property type="entry name" value="Riboflavin synthase domain-like"/>
    <property type="match status" value="1"/>
</dbReference>
<dbReference type="Gene3D" id="2.40.30.10">
    <property type="entry name" value="Translation factors"/>
    <property type="match status" value="1"/>
</dbReference>
<dbReference type="InterPro" id="IPR050353">
    <property type="entry name" value="PyrK_electron_transfer"/>
</dbReference>
<protein>
    <submittedName>
        <fullName evidence="12">NAD(P)H-flavin reductase</fullName>
    </submittedName>
</protein>
<name>A0A1G9MCV4_9FIRM</name>
<evidence type="ECO:0000256" key="7">
    <source>
        <dbReference type="ARBA" id="ARBA00023004"/>
    </source>
</evidence>
<dbReference type="OrthoDB" id="9796486at2"/>
<keyword evidence="1" id="KW-0813">Transport</keyword>
<feature type="binding site" evidence="10">
    <location>
        <position position="252"/>
    </location>
    <ligand>
        <name>[2Fe-2S] cluster</name>
        <dbReference type="ChEBI" id="CHEBI:190135"/>
    </ligand>
</feature>
<dbReference type="InterPro" id="IPR039261">
    <property type="entry name" value="FNR_nucleotide-bd"/>
</dbReference>
<evidence type="ECO:0000256" key="2">
    <source>
        <dbReference type="ARBA" id="ARBA00022630"/>
    </source>
</evidence>
<evidence type="ECO:0000256" key="1">
    <source>
        <dbReference type="ARBA" id="ARBA00022448"/>
    </source>
</evidence>
<dbReference type="PANTHER" id="PTHR43513:SF1">
    <property type="entry name" value="ANAEROBIC SULFITE REDUCTASE SUBUNIT B"/>
    <property type="match status" value="1"/>
</dbReference>
<evidence type="ECO:0000256" key="8">
    <source>
        <dbReference type="ARBA" id="ARBA00023014"/>
    </source>
</evidence>
<comment type="cofactor">
    <cofactor evidence="9">
        <name>[2Fe-2S] cluster</name>
        <dbReference type="ChEBI" id="CHEBI:190135"/>
    </cofactor>
</comment>
<dbReference type="EMBL" id="FNGO01000008">
    <property type="protein sequence ID" value="SDL71943.1"/>
    <property type="molecule type" value="Genomic_DNA"/>
</dbReference>
<dbReference type="PANTHER" id="PTHR43513">
    <property type="entry name" value="DIHYDROOROTATE DEHYDROGENASE B (NAD(+)), ELECTRON TRANSFER SUBUNIT"/>
    <property type="match status" value="1"/>
</dbReference>
<dbReference type="InterPro" id="IPR012165">
    <property type="entry name" value="Cyt_c3_hydrogenase_gsu"/>
</dbReference>
<reference evidence="12 13" key="1">
    <citation type="submission" date="2016-10" db="EMBL/GenBank/DDBJ databases">
        <authorList>
            <person name="de Groot N.N."/>
        </authorList>
    </citation>
    <scope>NUCLEOTIDE SEQUENCE [LARGE SCALE GENOMIC DNA]</scope>
    <source>
        <strain evidence="12 13">SLAS-1</strain>
    </source>
</reference>
<dbReference type="Proteomes" id="UP000199476">
    <property type="component" value="Unassembled WGS sequence"/>
</dbReference>
<keyword evidence="8 10" id="KW-0411">Iron-sulfur</keyword>
<evidence type="ECO:0000259" key="11">
    <source>
        <dbReference type="PROSITE" id="PS51384"/>
    </source>
</evidence>
<evidence type="ECO:0000256" key="5">
    <source>
        <dbReference type="ARBA" id="ARBA00022827"/>
    </source>
</evidence>
<dbReference type="GO" id="GO:0050660">
    <property type="term" value="F:flavin adenine dinucleotide binding"/>
    <property type="evidence" value="ECO:0007669"/>
    <property type="project" value="InterPro"/>
</dbReference>
<comment type="cofactor">
    <cofactor evidence="10">
        <name>[2Fe-2S] cluster</name>
        <dbReference type="ChEBI" id="CHEBI:190135"/>
    </cofactor>
    <text evidence="10">Binds 1 [2Fe-2S] cluster per subunit.</text>
</comment>
<keyword evidence="7 10" id="KW-0408">Iron</keyword>
<keyword evidence="2" id="KW-0285">Flavoprotein</keyword>
<dbReference type="InterPro" id="IPR008333">
    <property type="entry name" value="Cbr1-like_FAD-bd_dom"/>
</dbReference>
<gene>
    <name evidence="12" type="ORF">SAMN04488692_10826</name>
</gene>
<dbReference type="Gene3D" id="2.10.240.10">
    <property type="entry name" value="Dihydroorotate dehydrogenase, electron transfer subunit"/>
    <property type="match status" value="1"/>
</dbReference>
<keyword evidence="4 10" id="KW-0479">Metal-binding</keyword>
<keyword evidence="3 10" id="KW-0001">2Fe-2S</keyword>
<evidence type="ECO:0000313" key="13">
    <source>
        <dbReference type="Proteomes" id="UP000199476"/>
    </source>
</evidence>
<dbReference type="SUPFAM" id="SSF52343">
    <property type="entry name" value="Ferredoxin reductase-like, C-terminal NADP-linked domain"/>
    <property type="match status" value="1"/>
</dbReference>
<dbReference type="AlphaFoldDB" id="A0A1G9MCV4"/>
<dbReference type="GO" id="GO:0046872">
    <property type="term" value="F:metal ion binding"/>
    <property type="evidence" value="ECO:0007669"/>
    <property type="project" value="UniProtKB-KW"/>
</dbReference>
<dbReference type="InterPro" id="IPR017938">
    <property type="entry name" value="Riboflavin_synthase-like_b-brl"/>
</dbReference>
<dbReference type="Pfam" id="PF00970">
    <property type="entry name" value="FAD_binding_6"/>
    <property type="match status" value="1"/>
</dbReference>
<feature type="binding site" evidence="10">
    <location>
        <position position="260"/>
    </location>
    <ligand>
        <name>[2Fe-2S] cluster</name>
        <dbReference type="ChEBI" id="CHEBI:190135"/>
    </ligand>
</feature>
<organism evidence="12 13">
    <name type="scientific">Halarsenatibacter silvermanii</name>
    <dbReference type="NCBI Taxonomy" id="321763"/>
    <lineage>
        <taxon>Bacteria</taxon>
        <taxon>Bacillati</taxon>
        <taxon>Bacillota</taxon>
        <taxon>Clostridia</taxon>
        <taxon>Halanaerobiales</taxon>
        <taxon>Halarsenatibacteraceae</taxon>
        <taxon>Halarsenatibacter</taxon>
    </lineage>
</organism>
<evidence type="ECO:0000256" key="10">
    <source>
        <dbReference type="PIRSR" id="PIRSR006816-2"/>
    </source>
</evidence>
<dbReference type="InterPro" id="IPR001433">
    <property type="entry name" value="OxRdtase_FAD/NAD-bd"/>
</dbReference>
<accession>A0A1G9MCV4</accession>
<feature type="binding site" evidence="10">
    <location>
        <position position="244"/>
    </location>
    <ligand>
        <name>[2Fe-2S] cluster</name>
        <dbReference type="ChEBI" id="CHEBI:190135"/>
    </ligand>
</feature>
<feature type="binding site" evidence="10">
    <location>
        <position position="249"/>
    </location>
    <ligand>
        <name>[2Fe-2S] cluster</name>
        <dbReference type="ChEBI" id="CHEBI:190135"/>
    </ligand>
</feature>